<dbReference type="InterPro" id="IPR042276">
    <property type="entry name" value="CapZ_alpha/beta_2"/>
</dbReference>
<evidence type="ECO:0000313" key="6">
    <source>
        <dbReference type="EMBL" id="CAE2343574.1"/>
    </source>
</evidence>
<dbReference type="GO" id="GO:0051015">
    <property type="term" value="F:actin filament binding"/>
    <property type="evidence" value="ECO:0007669"/>
    <property type="project" value="TreeGrafter"/>
</dbReference>
<dbReference type="GO" id="GO:0030863">
    <property type="term" value="C:cortical cytoskeleton"/>
    <property type="evidence" value="ECO:0007669"/>
    <property type="project" value="TreeGrafter"/>
</dbReference>
<evidence type="ECO:0000256" key="1">
    <source>
        <dbReference type="ARBA" id="ARBA00010479"/>
    </source>
</evidence>
<dbReference type="InterPro" id="IPR037282">
    <property type="entry name" value="CapZ_alpha/beta"/>
</dbReference>
<dbReference type="PANTHER" id="PTHR10653">
    <property type="entry name" value="F-ACTIN-CAPPING PROTEIN SUBUNIT ALPHA"/>
    <property type="match status" value="1"/>
</dbReference>
<dbReference type="GO" id="GO:0051016">
    <property type="term" value="P:barbed-end actin filament capping"/>
    <property type="evidence" value="ECO:0007669"/>
    <property type="project" value="UniProtKB-UniRule"/>
</dbReference>
<name>A0A7S4U9P4_GUITH</name>
<proteinExistence type="inferred from homology"/>
<dbReference type="PANTHER" id="PTHR10653:SF0">
    <property type="entry name" value="F-ACTIN-CAPPING PROTEIN SUBUNIT ALPHA"/>
    <property type="match status" value="1"/>
</dbReference>
<dbReference type="AlphaFoldDB" id="A0A7S4U9P4"/>
<dbReference type="InterPro" id="IPR042489">
    <property type="entry name" value="CapZ_alpha_1"/>
</dbReference>
<dbReference type="GO" id="GO:0030036">
    <property type="term" value="P:actin cytoskeleton organization"/>
    <property type="evidence" value="ECO:0007669"/>
    <property type="project" value="TreeGrafter"/>
</dbReference>
<keyword evidence="4 5" id="KW-0009">Actin-binding</keyword>
<keyword evidence="3 5" id="KW-0117">Actin capping</keyword>
<comment type="similarity">
    <text evidence="1 5">Belongs to the F-actin-capping protein alpha subunit family.</text>
</comment>
<evidence type="ECO:0000256" key="4">
    <source>
        <dbReference type="ARBA" id="ARBA00023203"/>
    </source>
</evidence>
<protein>
    <recommendedName>
        <fullName evidence="2 5">F-actin-capping protein subunit alpha</fullName>
    </recommendedName>
</protein>
<dbReference type="EMBL" id="HBKN01052698">
    <property type="protein sequence ID" value="CAE2343574.1"/>
    <property type="molecule type" value="Transcribed_RNA"/>
</dbReference>
<dbReference type="InterPro" id="IPR017865">
    <property type="entry name" value="F-actin_cap_asu_CS"/>
</dbReference>
<dbReference type="Gene3D" id="3.90.1150.210">
    <property type="entry name" value="F-actin capping protein, beta subunit"/>
    <property type="match status" value="1"/>
</dbReference>
<dbReference type="GO" id="GO:0008290">
    <property type="term" value="C:F-actin capping protein complex"/>
    <property type="evidence" value="ECO:0007669"/>
    <property type="project" value="UniProtKB-UniRule"/>
</dbReference>
<dbReference type="PROSITE" id="PS00748">
    <property type="entry name" value="F_ACTIN_CAPPING_A_1"/>
    <property type="match status" value="1"/>
</dbReference>
<evidence type="ECO:0000256" key="2">
    <source>
        <dbReference type="ARBA" id="ARBA00014038"/>
    </source>
</evidence>
<comment type="subunit">
    <text evidence="5">Heterodimer of an alpha and a beta subunit.</text>
</comment>
<dbReference type="Gene3D" id="3.30.1140.60">
    <property type="entry name" value="F-actin capping protein, alpha subunit"/>
    <property type="match status" value="1"/>
</dbReference>
<organism evidence="6">
    <name type="scientific">Guillardia theta</name>
    <name type="common">Cryptophyte</name>
    <name type="synonym">Cryptomonas phi</name>
    <dbReference type="NCBI Taxonomy" id="55529"/>
    <lineage>
        <taxon>Eukaryota</taxon>
        <taxon>Cryptophyceae</taxon>
        <taxon>Pyrenomonadales</taxon>
        <taxon>Geminigeraceae</taxon>
        <taxon>Guillardia</taxon>
    </lineage>
</organism>
<evidence type="ECO:0000256" key="3">
    <source>
        <dbReference type="ARBA" id="ARBA00022467"/>
    </source>
</evidence>
<accession>A0A7S4U9P4</accession>
<dbReference type="Pfam" id="PF01267">
    <property type="entry name" value="F-actin_cap_A"/>
    <property type="match status" value="1"/>
</dbReference>
<dbReference type="SUPFAM" id="SSF90096">
    <property type="entry name" value="Subunits of heterodimeric actin filament capping protein Capz"/>
    <property type="match status" value="1"/>
</dbReference>
<evidence type="ECO:0000256" key="5">
    <source>
        <dbReference type="RuleBase" id="RU365077"/>
    </source>
</evidence>
<reference evidence="6" key="1">
    <citation type="submission" date="2021-01" db="EMBL/GenBank/DDBJ databases">
        <authorList>
            <person name="Corre E."/>
            <person name="Pelletier E."/>
            <person name="Niang G."/>
            <person name="Scheremetjew M."/>
            <person name="Finn R."/>
            <person name="Kale V."/>
            <person name="Holt S."/>
            <person name="Cochrane G."/>
            <person name="Meng A."/>
            <person name="Brown T."/>
            <person name="Cohen L."/>
        </authorList>
    </citation>
    <scope>NUCLEOTIDE SEQUENCE</scope>
    <source>
        <strain evidence="6">CCMP 2712</strain>
    </source>
</reference>
<gene>
    <name evidence="6" type="ORF">GTHE00462_LOCUS41145</name>
</gene>
<dbReference type="PRINTS" id="PR00191">
    <property type="entry name" value="FACTINCAPA"/>
</dbReference>
<comment type="function">
    <text evidence="5">F-actin-capping proteins bind in a Ca(2+)-independent manner to the fast growing ends of actin filaments (barbed end) thereby blocking the exchange of subunits at these ends. Unlike other capping proteins (such as gelsolin and severin), these proteins do not sever actin filaments.</text>
</comment>
<dbReference type="InterPro" id="IPR002189">
    <property type="entry name" value="CapZ_alpha"/>
</dbReference>
<sequence>MSSPVGELGQVISDVKALLGQDGIDEETLRKFVREYHHKNLSVATGSGDQKVLLSDESERGENVYVDYASSSVYVVDPVQLKIVSREDLAESEMNSKVEEFRLPLQEKISEYLKGSVSNGWSCVKGSEGDEGKLTFILLISGSKLNAKNFWNGRWTSRWKVAVDVSARSAGMEGEVESLVHYYEDGNVQMEAKARSSSNIVWDDKASFAHAVCKAVREQEEEYHRHLEDSQASAAESAFKSLRRKMPITQTKFQWDKVAAYSLARELTSK</sequence>